<dbReference type="InterPro" id="IPR013185">
    <property type="entry name" value="Transl_elong_KOW-like"/>
</dbReference>
<dbReference type="InterPro" id="IPR008991">
    <property type="entry name" value="Translation_prot_SH3-like_sf"/>
</dbReference>
<dbReference type="SUPFAM" id="SSF50249">
    <property type="entry name" value="Nucleic acid-binding proteins"/>
    <property type="match status" value="2"/>
</dbReference>
<dbReference type="FunFam" id="2.40.50.140:FF:000004">
    <property type="entry name" value="Elongation factor P"/>
    <property type="match status" value="1"/>
</dbReference>
<comment type="subcellular location">
    <subcellularLocation>
        <location evidence="1 7">Cytoplasm</location>
    </subcellularLocation>
</comment>
<sequence>MIDATKIRKGMIIKMEGQLYRVMDYQLITPGRWKAMVQTKLRNIKDGSQLEYRFRSEDRVEQAYLEEVEMVFLYRSGDEFYFMNLQTYEQIKLDLEAIGDGVNYLLPDMVLTIEFYEGQPVGIHLPNTVDLKVVETEPILKGATQTAINKPAKLETGLVIQVPQFIKEGDVIRVDTREDKYLERVKTK</sequence>
<dbReference type="Pfam" id="PF01132">
    <property type="entry name" value="EFP"/>
    <property type="match status" value="1"/>
</dbReference>
<evidence type="ECO:0000259" key="10">
    <source>
        <dbReference type="SMART" id="SM00841"/>
    </source>
</evidence>
<dbReference type="HAMAP" id="MF_00141">
    <property type="entry name" value="EF_P"/>
    <property type="match status" value="1"/>
</dbReference>
<dbReference type="SUPFAM" id="SSF50104">
    <property type="entry name" value="Translation proteins SH3-like domain"/>
    <property type="match status" value="1"/>
</dbReference>
<dbReference type="Gene3D" id="2.40.50.140">
    <property type="entry name" value="Nucleic acid-binding proteins"/>
    <property type="match status" value="2"/>
</dbReference>
<dbReference type="InterPro" id="IPR013852">
    <property type="entry name" value="Transl_elong_P/YeiP_CS"/>
</dbReference>
<evidence type="ECO:0000313" key="12">
    <source>
        <dbReference type="EMBL" id="RFT15040.1"/>
    </source>
</evidence>
<dbReference type="PIRSF" id="PIRSF005901">
    <property type="entry name" value="EF-P"/>
    <property type="match status" value="1"/>
</dbReference>
<dbReference type="InterPro" id="IPR001059">
    <property type="entry name" value="Transl_elong_P/YeiP_cen"/>
</dbReference>
<dbReference type="InterPro" id="IPR020599">
    <property type="entry name" value="Transl_elong_fac_P/YeiP"/>
</dbReference>
<dbReference type="Proteomes" id="UP000257323">
    <property type="component" value="Unassembled WGS sequence"/>
</dbReference>
<evidence type="ECO:0000256" key="5">
    <source>
        <dbReference type="ARBA" id="ARBA00022768"/>
    </source>
</evidence>
<dbReference type="GO" id="GO:0005829">
    <property type="term" value="C:cytosol"/>
    <property type="evidence" value="ECO:0007669"/>
    <property type="project" value="UniProtKB-ARBA"/>
</dbReference>
<evidence type="ECO:0000313" key="13">
    <source>
        <dbReference type="Proteomes" id="UP000257323"/>
    </source>
</evidence>
<dbReference type="EMBL" id="QUAH01000013">
    <property type="protein sequence ID" value="RFT15040.1"/>
    <property type="molecule type" value="Genomic_DNA"/>
</dbReference>
<comment type="similarity">
    <text evidence="3 7 9">Belongs to the elongation factor P family.</text>
</comment>
<gene>
    <name evidence="7" type="primary">efp</name>
    <name evidence="12" type="ORF">OP8BY_0671</name>
</gene>
<dbReference type="InterPro" id="IPR014722">
    <property type="entry name" value="Rib_uL2_dom2"/>
</dbReference>
<dbReference type="FunFam" id="2.30.30.30:FF:000003">
    <property type="entry name" value="Elongation factor P"/>
    <property type="match status" value="1"/>
</dbReference>
<dbReference type="GO" id="GO:0043043">
    <property type="term" value="P:peptide biosynthetic process"/>
    <property type="evidence" value="ECO:0007669"/>
    <property type="project" value="InterPro"/>
</dbReference>
<organism evidence="12 13">
    <name type="scientific">Candidatus Saccharicenans subterraneus</name>
    <dbReference type="NCBI Taxonomy" id="2508984"/>
    <lineage>
        <taxon>Bacteria</taxon>
        <taxon>Candidatus Aminicenantota</taxon>
        <taxon>Candidatus Aminicenantia</taxon>
        <taxon>Candidatus Aminicenantales</taxon>
        <taxon>Candidatus Saccharicenantaceae</taxon>
        <taxon>Candidatus Saccharicenans</taxon>
    </lineage>
</organism>
<dbReference type="NCBIfam" id="NF001810">
    <property type="entry name" value="PRK00529.1"/>
    <property type="match status" value="1"/>
</dbReference>
<evidence type="ECO:0000256" key="6">
    <source>
        <dbReference type="ARBA" id="ARBA00022917"/>
    </source>
</evidence>
<reference evidence="12 13" key="1">
    <citation type="submission" date="2018-08" db="EMBL/GenBank/DDBJ databases">
        <title>Genome analysis of the thermophilic bacterium of the candidate phylum Aminicenantes from deep subsurface aquifer revealed its physiology and ecological role.</title>
        <authorList>
            <person name="Kadnikov V.V."/>
            <person name="Mardanov A.V."/>
            <person name="Beletsky A.V."/>
            <person name="Karnachuk O.V."/>
            <person name="Ravin N.V."/>
        </authorList>
    </citation>
    <scope>NUCLEOTIDE SEQUENCE [LARGE SCALE GENOMIC DNA]</scope>
    <source>
        <strain evidence="12">BY38</strain>
    </source>
</reference>
<dbReference type="AlphaFoldDB" id="A0A3E2BJW8"/>
<dbReference type="PROSITE" id="PS01275">
    <property type="entry name" value="EFP"/>
    <property type="match status" value="1"/>
</dbReference>
<dbReference type="SMART" id="SM01185">
    <property type="entry name" value="EFP"/>
    <property type="match status" value="1"/>
</dbReference>
<dbReference type="CDD" id="cd05794">
    <property type="entry name" value="S1_EF-P_repeat_2"/>
    <property type="match status" value="1"/>
</dbReference>
<dbReference type="Pfam" id="PF09285">
    <property type="entry name" value="Elong-fact-P_C"/>
    <property type="match status" value="1"/>
</dbReference>
<dbReference type="NCBIfam" id="TIGR00038">
    <property type="entry name" value="efp"/>
    <property type="match status" value="1"/>
</dbReference>
<evidence type="ECO:0000259" key="11">
    <source>
        <dbReference type="SMART" id="SM01185"/>
    </source>
</evidence>
<dbReference type="InterPro" id="IPR011768">
    <property type="entry name" value="Transl_elongation_fac_P"/>
</dbReference>
<dbReference type="Gene3D" id="2.30.30.30">
    <property type="match status" value="1"/>
</dbReference>
<evidence type="ECO:0000256" key="9">
    <source>
        <dbReference type="RuleBase" id="RU004389"/>
    </source>
</evidence>
<dbReference type="InterPro" id="IPR012340">
    <property type="entry name" value="NA-bd_OB-fold"/>
</dbReference>
<comment type="caution">
    <text evidence="12">The sequence shown here is derived from an EMBL/GenBank/DDBJ whole genome shotgun (WGS) entry which is preliminary data.</text>
</comment>
<dbReference type="CDD" id="cd04470">
    <property type="entry name" value="S1_EF-P_repeat_1"/>
    <property type="match status" value="1"/>
</dbReference>
<dbReference type="PANTHER" id="PTHR30053">
    <property type="entry name" value="ELONGATION FACTOR P"/>
    <property type="match status" value="1"/>
</dbReference>
<comment type="function">
    <text evidence="7">Involved in peptide bond synthesis. Stimulates efficient translation and peptide-bond synthesis on native or reconstituted 70S ribosomes in vitro. Probably functions indirectly by altering the affinity of the ribosome for aminoacyl-tRNA, thus increasing their reactivity as acceptors for peptidyl transferase.</text>
</comment>
<dbReference type="FunFam" id="2.40.50.140:FF:000009">
    <property type="entry name" value="Elongation factor P"/>
    <property type="match status" value="1"/>
</dbReference>
<evidence type="ECO:0000256" key="1">
    <source>
        <dbReference type="ARBA" id="ARBA00004496"/>
    </source>
</evidence>
<dbReference type="SMART" id="SM00841">
    <property type="entry name" value="Elong-fact-P_C"/>
    <property type="match status" value="1"/>
</dbReference>
<name>A0A3E2BJW8_9BACT</name>
<feature type="domain" description="Elongation factor P C-terminal" evidence="10">
    <location>
        <begin position="129"/>
        <end position="184"/>
    </location>
</feature>
<protein>
    <recommendedName>
        <fullName evidence="7 8">Elongation factor P</fullName>
        <shortName evidence="7">EF-P</shortName>
    </recommendedName>
</protein>
<feature type="domain" description="Translation elongation factor P/YeiP central" evidence="11">
    <location>
        <begin position="67"/>
        <end position="121"/>
    </location>
</feature>
<dbReference type="UniPathway" id="UPA00345"/>
<keyword evidence="5 7" id="KW-0251">Elongation factor</keyword>
<dbReference type="InterPro" id="IPR015365">
    <property type="entry name" value="Elong-fact-P_C"/>
</dbReference>
<dbReference type="PANTHER" id="PTHR30053:SF14">
    <property type="entry name" value="TRANSLATION ELONGATION FACTOR KOW-LIKE DOMAIN-CONTAINING PROTEIN"/>
    <property type="match status" value="1"/>
</dbReference>
<evidence type="ECO:0000256" key="3">
    <source>
        <dbReference type="ARBA" id="ARBA00009479"/>
    </source>
</evidence>
<dbReference type="GO" id="GO:0003746">
    <property type="term" value="F:translation elongation factor activity"/>
    <property type="evidence" value="ECO:0007669"/>
    <property type="project" value="UniProtKB-UniRule"/>
</dbReference>
<accession>A0A3E2BJW8</accession>
<evidence type="ECO:0000256" key="4">
    <source>
        <dbReference type="ARBA" id="ARBA00022490"/>
    </source>
</evidence>
<evidence type="ECO:0000256" key="2">
    <source>
        <dbReference type="ARBA" id="ARBA00004815"/>
    </source>
</evidence>
<keyword evidence="6 7" id="KW-0648">Protein biosynthesis</keyword>
<comment type="pathway">
    <text evidence="2 7">Protein biosynthesis; polypeptide chain elongation.</text>
</comment>
<proteinExistence type="inferred from homology"/>
<keyword evidence="4 7" id="KW-0963">Cytoplasm</keyword>
<evidence type="ECO:0000256" key="8">
    <source>
        <dbReference type="NCBIfam" id="TIGR00038"/>
    </source>
</evidence>
<dbReference type="Pfam" id="PF08207">
    <property type="entry name" value="EFP_N"/>
    <property type="match status" value="1"/>
</dbReference>
<evidence type="ECO:0000256" key="7">
    <source>
        <dbReference type="HAMAP-Rule" id="MF_00141"/>
    </source>
</evidence>